<dbReference type="InterPro" id="IPR052050">
    <property type="entry name" value="SecEffector_AnkRepeat"/>
</dbReference>
<dbReference type="OrthoDB" id="5634947at2"/>
<dbReference type="PANTHER" id="PTHR46586:SF3">
    <property type="entry name" value="ANKYRIN REPEAT-CONTAINING PROTEIN"/>
    <property type="match status" value="1"/>
</dbReference>
<dbReference type="InterPro" id="IPR036770">
    <property type="entry name" value="Ankyrin_rpt-contain_sf"/>
</dbReference>
<dbReference type="Gene3D" id="1.25.40.20">
    <property type="entry name" value="Ankyrin repeat-containing domain"/>
    <property type="match status" value="1"/>
</dbReference>
<dbReference type="RefSeq" id="WP_058440919.1">
    <property type="nucleotide sequence ID" value="NZ_CAAAHU010000010.1"/>
</dbReference>
<protein>
    <submittedName>
        <fullName evidence="2">Leucine-rich repeat-containing protein</fullName>
    </submittedName>
</protein>
<evidence type="ECO:0000313" key="3">
    <source>
        <dbReference type="Proteomes" id="UP000054742"/>
    </source>
</evidence>
<gene>
    <name evidence="2" type="ORF">Lbru_0818</name>
</gene>
<dbReference type="PATRIC" id="fig|29422.6.peg.854"/>
<sequence length="634" mass="73583">MTQETETAKVKNQHIVDLLVQIETLPHPVIIEILNYLTPEEIKAAIPYLPEEGSKIFKLFKEDGFWLLKCQKHFPNTQLMRKAGQTEFDFFWENYQEEYKDYPEKSINLFSLAKENKLSIQEIQDINDLYRVDKRNLTLLDWITLNCNQGLLNQIYQQFTPTLTSPLDWAITCLQPLDVINNLTHTSIDSTYEAIFIKAASCGHLELVRDLYEKVIKDRYMGEAHTEIIRGALLGATQKDRLEMVEYLISSILKDRPDQYLASWGIVLETAAFHGNTNLVKFAIDKDTQPVLDEQSENQHFYQGWVNAASEGHLSITELLIDNSNLKKVDISEALIIATDKKQWRTVEYLCELTTDNKPWQASISRTLTRAAEHGEWRLVQKLCQLQSDNRPSLNDLREIFLFSAQDNRYKEPAMQTFESLLPLVRANNFAEDLTNVFIGLVNFGKFDLATKLYNASPINNKPKVGEVQLRTLICNDQYSLYRIIFKRTHKEMNKKQLREHLRLASFSTVSDEFKFWLKNAASPESYDNLTSSHENKIDKICALLEDYTKKNSSFSRFFHGHWNRHHTEEIASIVDKIKNKTIELPDVVSQLKTIQPANKEGSIARRIQYILDRITVEDEISLEETIRVENTFN</sequence>
<reference evidence="2 3" key="1">
    <citation type="submission" date="2015-11" db="EMBL/GenBank/DDBJ databases">
        <title>Genomic analysis of 38 Legionella species identifies large and diverse effector repertoires.</title>
        <authorList>
            <person name="Burstein D."/>
            <person name="Amaro F."/>
            <person name="Zusman T."/>
            <person name="Lifshitz Z."/>
            <person name="Cohen O."/>
            <person name="Gilbert J.A."/>
            <person name="Pupko T."/>
            <person name="Shuman H.A."/>
            <person name="Segal G."/>
        </authorList>
    </citation>
    <scope>NUCLEOTIDE SEQUENCE [LARGE SCALE GENOMIC DNA]</scope>
    <source>
        <strain evidence="2 3">ATCC 43878</strain>
    </source>
</reference>
<evidence type="ECO:0000259" key="1">
    <source>
        <dbReference type="Pfam" id="PF18493"/>
    </source>
</evidence>
<proteinExistence type="predicted"/>
<organism evidence="2 3">
    <name type="scientific">Legionella brunensis</name>
    <dbReference type="NCBI Taxonomy" id="29422"/>
    <lineage>
        <taxon>Bacteria</taxon>
        <taxon>Pseudomonadati</taxon>
        <taxon>Pseudomonadota</taxon>
        <taxon>Gammaproteobacteria</taxon>
        <taxon>Legionellales</taxon>
        <taxon>Legionellaceae</taxon>
        <taxon>Legionella</taxon>
    </lineage>
</organism>
<dbReference type="STRING" id="29422.Lbru_0818"/>
<dbReference type="Proteomes" id="UP000054742">
    <property type="component" value="Unassembled WGS sequence"/>
</dbReference>
<dbReference type="EMBL" id="LNXV01000005">
    <property type="protein sequence ID" value="KTC86324.1"/>
    <property type="molecule type" value="Genomic_DNA"/>
</dbReference>
<keyword evidence="3" id="KW-1185">Reference proteome</keyword>
<name>A0A0W0SSS2_9GAMM</name>
<dbReference type="InterPro" id="IPR041234">
    <property type="entry name" value="RavJ-like_C"/>
</dbReference>
<dbReference type="Pfam" id="PF18493">
    <property type="entry name" value="DUF5617"/>
    <property type="match status" value="1"/>
</dbReference>
<dbReference type="SUPFAM" id="SSF48403">
    <property type="entry name" value="Ankyrin repeat"/>
    <property type="match status" value="1"/>
</dbReference>
<accession>A0A0W0SSS2</accession>
<feature type="domain" description="RavJ-like C-terminal" evidence="1">
    <location>
        <begin position="524"/>
        <end position="611"/>
    </location>
</feature>
<dbReference type="AlphaFoldDB" id="A0A0W0SSS2"/>
<dbReference type="PANTHER" id="PTHR46586">
    <property type="entry name" value="ANKYRIN REPEAT-CONTAINING PROTEIN"/>
    <property type="match status" value="1"/>
</dbReference>
<evidence type="ECO:0000313" key="2">
    <source>
        <dbReference type="EMBL" id="KTC86324.1"/>
    </source>
</evidence>
<comment type="caution">
    <text evidence="2">The sequence shown here is derived from an EMBL/GenBank/DDBJ whole genome shotgun (WGS) entry which is preliminary data.</text>
</comment>